<evidence type="ECO:0000313" key="2">
    <source>
        <dbReference type="EMBL" id="GFE18822.1"/>
    </source>
</evidence>
<keyword evidence="3" id="KW-1185">Reference proteome</keyword>
<proteinExistence type="predicted"/>
<evidence type="ECO:0000313" key="3">
    <source>
        <dbReference type="Proteomes" id="UP000430079"/>
    </source>
</evidence>
<evidence type="ECO:0000256" key="1">
    <source>
        <dbReference type="SAM" id="MobiDB-lite"/>
    </source>
</evidence>
<feature type="compositionally biased region" description="Basic and acidic residues" evidence="1">
    <location>
        <begin position="66"/>
        <end position="78"/>
    </location>
</feature>
<dbReference type="Proteomes" id="UP000430079">
    <property type="component" value="Unassembled WGS sequence"/>
</dbReference>
<dbReference type="AlphaFoldDB" id="A0A640T719"/>
<comment type="caution">
    <text evidence="2">The sequence shown here is derived from an EMBL/GenBank/DDBJ whole genome shotgun (WGS) entry which is preliminary data.</text>
</comment>
<feature type="region of interest" description="Disordered" evidence="1">
    <location>
        <begin position="37"/>
        <end position="125"/>
    </location>
</feature>
<gene>
    <name evidence="2" type="ORF">Sgleb_68690</name>
</gene>
<accession>A0A640T719</accession>
<sequence length="139" mass="14762">MRKDTCMQGTPVLRRFRTPLLALIVILTFLLGSTADPDMDRATFSGPPAAKSASTLPAVKPSYDTTEEKSKRAAERGQPRRTVRTAAGVPHHTGRPLPPLSGIAAPHTLPASGDPKAGSTTKAASRPAEIPLLHCVFRC</sequence>
<organism evidence="2 3">
    <name type="scientific">Streptomyces glebosus</name>
    <dbReference type="NCBI Taxonomy" id="249580"/>
    <lineage>
        <taxon>Bacteria</taxon>
        <taxon>Bacillati</taxon>
        <taxon>Actinomycetota</taxon>
        <taxon>Actinomycetes</taxon>
        <taxon>Kitasatosporales</taxon>
        <taxon>Streptomycetaceae</taxon>
        <taxon>Streptomyces</taxon>
    </lineage>
</organism>
<name>A0A640T719_9ACTN</name>
<reference evidence="2 3" key="1">
    <citation type="submission" date="2019-12" db="EMBL/GenBank/DDBJ databases">
        <title>Whole genome shotgun sequence of Streptomyces hygroscopicus subsp. glebosus NBRC 13786.</title>
        <authorList>
            <person name="Ichikawa N."/>
            <person name="Kimura A."/>
            <person name="Kitahashi Y."/>
            <person name="Komaki H."/>
            <person name="Tamura T."/>
        </authorList>
    </citation>
    <scope>NUCLEOTIDE SEQUENCE [LARGE SCALE GENOMIC DNA]</scope>
    <source>
        <strain evidence="2 3">NBRC 13786</strain>
    </source>
</reference>
<dbReference type="EMBL" id="BLIO01000001">
    <property type="protein sequence ID" value="GFE18822.1"/>
    <property type="molecule type" value="Genomic_DNA"/>
</dbReference>
<protein>
    <submittedName>
        <fullName evidence="2">Uncharacterized protein</fullName>
    </submittedName>
</protein>